<dbReference type="PANTHER" id="PTHR23272:SF161">
    <property type="entry name" value="ZINC FINGER BED DOMAIN-CONTAINING PROTEIN RICESLEEPER 1-LIKE"/>
    <property type="match status" value="1"/>
</dbReference>
<organism evidence="2 3">
    <name type="scientific">Trifolium pratense</name>
    <name type="common">Red clover</name>
    <dbReference type="NCBI Taxonomy" id="57577"/>
    <lineage>
        <taxon>Eukaryota</taxon>
        <taxon>Viridiplantae</taxon>
        <taxon>Streptophyta</taxon>
        <taxon>Embryophyta</taxon>
        <taxon>Tracheophyta</taxon>
        <taxon>Spermatophyta</taxon>
        <taxon>Magnoliopsida</taxon>
        <taxon>eudicotyledons</taxon>
        <taxon>Gunneridae</taxon>
        <taxon>Pentapetalae</taxon>
        <taxon>rosids</taxon>
        <taxon>fabids</taxon>
        <taxon>Fabales</taxon>
        <taxon>Fabaceae</taxon>
        <taxon>Papilionoideae</taxon>
        <taxon>50 kb inversion clade</taxon>
        <taxon>NPAAA clade</taxon>
        <taxon>Hologalegina</taxon>
        <taxon>IRL clade</taxon>
        <taxon>Trifolieae</taxon>
        <taxon>Trifolium</taxon>
    </lineage>
</organism>
<protein>
    <submittedName>
        <fullName evidence="2">HAT family dimerization domain-containing protein</fullName>
    </submittedName>
</protein>
<dbReference type="AlphaFoldDB" id="A0A2K3LRV8"/>
<dbReference type="STRING" id="57577.A0A2K3LRV8"/>
<feature type="domain" description="HAT C-terminal dimerisation" evidence="1">
    <location>
        <begin position="35"/>
        <end position="119"/>
    </location>
</feature>
<dbReference type="Proteomes" id="UP000236291">
    <property type="component" value="Unassembled WGS sequence"/>
</dbReference>
<reference evidence="2 3" key="1">
    <citation type="journal article" date="2014" name="Am. J. Bot.">
        <title>Genome assembly and annotation for red clover (Trifolium pratense; Fabaceae).</title>
        <authorList>
            <person name="Istvanek J."/>
            <person name="Jaros M."/>
            <person name="Krenek A."/>
            <person name="Repkova J."/>
        </authorList>
    </citation>
    <scope>NUCLEOTIDE SEQUENCE [LARGE SCALE GENOMIC DNA]</scope>
    <source>
        <strain evidence="3">cv. Tatra</strain>
        <tissue evidence="2">Young leaves</tissue>
    </source>
</reference>
<gene>
    <name evidence="2" type="ORF">L195_g037266</name>
</gene>
<dbReference type="InterPro" id="IPR012337">
    <property type="entry name" value="RNaseH-like_sf"/>
</dbReference>
<evidence type="ECO:0000259" key="1">
    <source>
        <dbReference type="Pfam" id="PF05699"/>
    </source>
</evidence>
<dbReference type="GO" id="GO:0046983">
    <property type="term" value="F:protein dimerization activity"/>
    <property type="evidence" value="ECO:0007669"/>
    <property type="project" value="InterPro"/>
</dbReference>
<dbReference type="PANTHER" id="PTHR23272">
    <property type="entry name" value="BED FINGER-RELATED"/>
    <property type="match status" value="1"/>
</dbReference>
<dbReference type="EMBL" id="ASHM01039545">
    <property type="protein sequence ID" value="PNX81249.1"/>
    <property type="molecule type" value="Genomic_DNA"/>
</dbReference>
<name>A0A2K3LRV8_TRIPR</name>
<dbReference type="SUPFAM" id="SSF53098">
    <property type="entry name" value="Ribonuclease H-like"/>
    <property type="match status" value="1"/>
</dbReference>
<sequence length="174" mass="19468">MIRSQPATPPNDDDDIMCHYSKKIGHKDDPKTKTEIESYFKEERVSYNPSVDLDILGWWKANSTRYPILASIAREVLAIPATIVASESAFSTGRRVASDHRTCLTPKMVEALVCTQDWLKGASLSLFSHEDIDEIHRLEQDVADLWDWVYLVVVAEITCSGSATANLDDVVLAN</sequence>
<dbReference type="InterPro" id="IPR008906">
    <property type="entry name" value="HATC_C_dom"/>
</dbReference>
<dbReference type="Pfam" id="PF05699">
    <property type="entry name" value="Dimer_Tnp_hAT"/>
    <property type="match status" value="1"/>
</dbReference>
<evidence type="ECO:0000313" key="2">
    <source>
        <dbReference type="EMBL" id="PNX81249.1"/>
    </source>
</evidence>
<accession>A0A2K3LRV8</accession>
<proteinExistence type="predicted"/>
<evidence type="ECO:0000313" key="3">
    <source>
        <dbReference type="Proteomes" id="UP000236291"/>
    </source>
</evidence>
<reference evidence="2 3" key="2">
    <citation type="journal article" date="2017" name="Front. Plant Sci.">
        <title>Gene Classification and Mining of Molecular Markers Useful in Red Clover (Trifolium pratense) Breeding.</title>
        <authorList>
            <person name="Istvanek J."/>
            <person name="Dluhosova J."/>
            <person name="Dluhos P."/>
            <person name="Patkova L."/>
            <person name="Nedelnik J."/>
            <person name="Repkova J."/>
        </authorList>
    </citation>
    <scope>NUCLEOTIDE SEQUENCE [LARGE SCALE GENOMIC DNA]</scope>
    <source>
        <strain evidence="3">cv. Tatra</strain>
        <tissue evidence="2">Young leaves</tissue>
    </source>
</reference>
<comment type="caution">
    <text evidence="2">The sequence shown here is derived from an EMBL/GenBank/DDBJ whole genome shotgun (WGS) entry which is preliminary data.</text>
</comment>